<accession>A0A8S5MN55</accession>
<protein>
    <submittedName>
        <fullName evidence="1">Uncharacterized protein</fullName>
    </submittedName>
</protein>
<organism evidence="1">
    <name type="scientific">Siphoviridae sp. ctxc31</name>
    <dbReference type="NCBI Taxonomy" id="2826520"/>
    <lineage>
        <taxon>Viruses</taxon>
        <taxon>Duplodnaviria</taxon>
        <taxon>Heunggongvirae</taxon>
        <taxon>Uroviricota</taxon>
        <taxon>Caudoviricetes</taxon>
    </lineage>
</organism>
<dbReference type="EMBL" id="BK014938">
    <property type="protein sequence ID" value="DAD83495.1"/>
    <property type="molecule type" value="Genomic_DNA"/>
</dbReference>
<proteinExistence type="predicted"/>
<evidence type="ECO:0000313" key="1">
    <source>
        <dbReference type="EMBL" id="DAD83495.1"/>
    </source>
</evidence>
<reference evidence="1" key="1">
    <citation type="journal article" date="2021" name="Proc. Natl. Acad. Sci. U.S.A.">
        <title>A Catalog of Tens of Thousands of Viruses from Human Metagenomes Reveals Hidden Associations with Chronic Diseases.</title>
        <authorList>
            <person name="Tisza M.J."/>
            <person name="Buck C.B."/>
        </authorList>
    </citation>
    <scope>NUCLEOTIDE SEQUENCE</scope>
    <source>
        <strain evidence="1">Ctxc31</strain>
    </source>
</reference>
<name>A0A8S5MN55_9CAUD</name>
<sequence length="267" mass="29946">MGQLTLTIRYKKNTGLILSVSEMWSLYLYGIKIQGGEGSNFSNESMLFYIRSAQMEIENYFNLKFVKQLIELETTSYYRDDYWQQFPILQTKYPVREPMALTGMLNKAEQIIYPQGWLMCERDKAGIGKRRISVVPTGASSAKANADVILTGITTQIGFQKFDNIPDYWSMQYITGFDLDKMPIDLIDLVGKVASFGPLGIAGDLILGSAGIASMSLGIDGLSQSISTTASATNAGYGARIQQYREEIKETVSRIKLVYDEFKFMVL</sequence>